<dbReference type="GO" id="GO:0003677">
    <property type="term" value="F:DNA binding"/>
    <property type="evidence" value="ECO:0007669"/>
    <property type="project" value="InterPro"/>
</dbReference>
<keyword evidence="3" id="KW-1185">Reference proteome</keyword>
<dbReference type="AlphaFoldDB" id="A0A7K1T577"/>
<comment type="caution">
    <text evidence="2">The sequence shown here is derived from an EMBL/GenBank/DDBJ whole genome shotgun (WGS) entry which is preliminary data.</text>
</comment>
<reference evidence="2 3" key="1">
    <citation type="submission" date="2019-11" db="EMBL/GenBank/DDBJ databases">
        <title>Whole genome shotgun sequencing (WGS) data from Adlercreutzia equolifaciens ResAG-91, Eggerthella lenta MRI-F36, MRI-F37, MRI-F40, ResAG-49, ResAG-88, ResAG-121, ResAG-145, and Gordonibacter sp. ResAG-5, ResAG-26, ResAG-43, ResAG-50, ResAG-59.</title>
        <authorList>
            <person name="Stoll D.A."/>
            <person name="Danylec N."/>
            <person name="Franz C.M.A.P."/>
            <person name="Huch M."/>
        </authorList>
    </citation>
    <scope>NUCLEOTIDE SEQUENCE [LARGE SCALE GENOMIC DNA]</scope>
    <source>
        <strain evidence="2 3">ResAG-91</strain>
    </source>
</reference>
<dbReference type="Pfam" id="PF01381">
    <property type="entry name" value="HTH_3"/>
    <property type="match status" value="1"/>
</dbReference>
<name>A0A7K1T577_9ACTN</name>
<evidence type="ECO:0000313" key="3">
    <source>
        <dbReference type="Proteomes" id="UP000488839"/>
    </source>
</evidence>
<dbReference type="SMART" id="SM00530">
    <property type="entry name" value="HTH_XRE"/>
    <property type="match status" value="1"/>
</dbReference>
<accession>A0A7K1T577</accession>
<dbReference type="InterPro" id="IPR010982">
    <property type="entry name" value="Lambda_DNA-bd_dom_sf"/>
</dbReference>
<evidence type="ECO:0000313" key="2">
    <source>
        <dbReference type="EMBL" id="MVN58787.1"/>
    </source>
</evidence>
<dbReference type="Proteomes" id="UP000488839">
    <property type="component" value="Unassembled WGS sequence"/>
</dbReference>
<dbReference type="CDD" id="cd00093">
    <property type="entry name" value="HTH_XRE"/>
    <property type="match status" value="1"/>
</dbReference>
<gene>
    <name evidence="2" type="ORF">GO707_06075</name>
</gene>
<sequence>MRCPCCEDARDACTALGASARGGHRRREPVGRPVEGGVVVFAFDIIDGRARNAVPCGRLFYDAERDEWGIQIAEGAGPEEVPFLFSSFVERGERAIGPAWARRWVAERVVPPGRQNLGEVLRANGLREYSEFALLAIGKGACSQDYFVLRGPFPVDDDGEILDDRRQLRQSIGCAVAEARREQGMTQKQLAERALVDQAVVSRVERGRANITSDLLADVACALGMCVEVTLAPAAVYNGEPDEGRSGL</sequence>
<dbReference type="SUPFAM" id="SSF47413">
    <property type="entry name" value="lambda repressor-like DNA-binding domains"/>
    <property type="match status" value="1"/>
</dbReference>
<organism evidence="2 3">
    <name type="scientific">Adlercreutzia rubneri</name>
    <dbReference type="NCBI Taxonomy" id="2916441"/>
    <lineage>
        <taxon>Bacteria</taxon>
        <taxon>Bacillati</taxon>
        <taxon>Actinomycetota</taxon>
        <taxon>Coriobacteriia</taxon>
        <taxon>Eggerthellales</taxon>
        <taxon>Eggerthellaceae</taxon>
        <taxon>Adlercreutzia</taxon>
    </lineage>
</organism>
<proteinExistence type="predicted"/>
<dbReference type="EMBL" id="WPOO01000008">
    <property type="protein sequence ID" value="MVN58787.1"/>
    <property type="molecule type" value="Genomic_DNA"/>
</dbReference>
<dbReference type="PROSITE" id="PS50943">
    <property type="entry name" value="HTH_CROC1"/>
    <property type="match status" value="1"/>
</dbReference>
<dbReference type="Gene3D" id="1.10.260.40">
    <property type="entry name" value="lambda repressor-like DNA-binding domains"/>
    <property type="match status" value="1"/>
</dbReference>
<evidence type="ECO:0000259" key="1">
    <source>
        <dbReference type="PROSITE" id="PS50943"/>
    </source>
</evidence>
<feature type="domain" description="HTH cro/C1-type" evidence="1">
    <location>
        <begin position="176"/>
        <end position="232"/>
    </location>
</feature>
<dbReference type="InterPro" id="IPR001387">
    <property type="entry name" value="Cro/C1-type_HTH"/>
</dbReference>
<protein>
    <submittedName>
        <fullName evidence="2">Helix-turn-helix domain-containing protein</fullName>
    </submittedName>
</protein>